<proteinExistence type="predicted"/>
<organism evidence="2 3">
    <name type="scientific">Mycolicibacterium fortuitum</name>
    <name type="common">Mycobacterium fortuitum</name>
    <dbReference type="NCBI Taxonomy" id="1766"/>
    <lineage>
        <taxon>Bacteria</taxon>
        <taxon>Bacillati</taxon>
        <taxon>Actinomycetota</taxon>
        <taxon>Actinomycetes</taxon>
        <taxon>Mycobacteriales</taxon>
        <taxon>Mycobacteriaceae</taxon>
        <taxon>Mycolicibacterium</taxon>
    </lineage>
</organism>
<reference evidence="2 3" key="1">
    <citation type="submission" date="2018-06" db="EMBL/GenBank/DDBJ databases">
        <authorList>
            <consortium name="Pathogen Informatics"/>
            <person name="Doyle S."/>
        </authorList>
    </citation>
    <scope>NUCLEOTIDE SEQUENCE [LARGE SCALE GENOMIC DNA]</scope>
    <source>
        <strain evidence="2 3">NCTC1542</strain>
    </source>
</reference>
<evidence type="ECO:0000313" key="3">
    <source>
        <dbReference type="Proteomes" id="UP000255389"/>
    </source>
</evidence>
<accession>A0A378WF23</accession>
<evidence type="ECO:0000313" key="2">
    <source>
        <dbReference type="EMBL" id="SUA31372.1"/>
    </source>
</evidence>
<feature type="compositionally biased region" description="Low complexity" evidence="1">
    <location>
        <begin position="1"/>
        <end position="13"/>
    </location>
</feature>
<evidence type="ECO:0000256" key="1">
    <source>
        <dbReference type="SAM" id="MobiDB-lite"/>
    </source>
</evidence>
<dbReference type="AlphaFoldDB" id="A0A378WF23"/>
<dbReference type="Proteomes" id="UP000255389">
    <property type="component" value="Unassembled WGS sequence"/>
</dbReference>
<feature type="region of interest" description="Disordered" evidence="1">
    <location>
        <begin position="1"/>
        <end position="25"/>
    </location>
</feature>
<name>A0A378WF23_MYCFO</name>
<gene>
    <name evidence="2" type="ORF">NCTC1542_06726</name>
</gene>
<protein>
    <submittedName>
        <fullName evidence="2">Uncharacterized protein</fullName>
    </submittedName>
</protein>
<dbReference type="EMBL" id="UGQY01000006">
    <property type="protein sequence ID" value="SUA31372.1"/>
    <property type="molecule type" value="Genomic_DNA"/>
</dbReference>
<sequence>MPAGEAGPAPLEPQHIPAFSDDDQPDSSIRTAYWGGVALIEAGWTLRGLDYEPAFGVTVAAESPNHRMVMATYNTTDVFAAETQRCGAGQLQRHFTENLAAAVAGREHAEALTRLDQLRLLLQAYAGPAVRPELRGHDVPGIAHCAQPRRAMRACFWLLCTLECGYHWKLSNIGEDVAHGGFIADIPDEPLAIYPRGMRPDGSDAGLLAHTLAALTNAEMARMVHLHEWHRSFSGHGSALHS</sequence>